<keyword evidence="7 9" id="KW-0472">Membrane</keyword>
<evidence type="ECO:0000256" key="5">
    <source>
        <dbReference type="ARBA" id="ARBA00022692"/>
    </source>
</evidence>
<feature type="compositionally biased region" description="Basic residues" evidence="8">
    <location>
        <begin position="1"/>
        <end position="10"/>
    </location>
</feature>
<evidence type="ECO:0000256" key="1">
    <source>
        <dbReference type="ARBA" id="ARBA00004141"/>
    </source>
</evidence>
<feature type="transmembrane region" description="Helical" evidence="9">
    <location>
        <begin position="64"/>
        <end position="87"/>
    </location>
</feature>
<feature type="transmembrane region" description="Helical" evidence="9">
    <location>
        <begin position="493"/>
        <end position="512"/>
    </location>
</feature>
<comment type="similarity">
    <text evidence="2">Belongs to the dpy-19 family.</text>
</comment>
<dbReference type="AlphaFoldDB" id="A0A8U8C2V4"/>
<evidence type="ECO:0000256" key="8">
    <source>
        <dbReference type="SAM" id="MobiDB-lite"/>
    </source>
</evidence>
<protein>
    <submittedName>
        <fullName evidence="10">Uncharacterized protein</fullName>
    </submittedName>
</protein>
<evidence type="ECO:0000313" key="11">
    <source>
        <dbReference type="Proteomes" id="UP000694382"/>
    </source>
</evidence>
<proteinExistence type="inferred from homology"/>
<accession>A0A8U8C2V4</accession>
<reference evidence="10" key="2">
    <citation type="submission" date="2025-08" db="UniProtKB">
        <authorList>
            <consortium name="Ensembl"/>
        </authorList>
    </citation>
    <scope>IDENTIFICATION</scope>
</reference>
<evidence type="ECO:0000256" key="2">
    <source>
        <dbReference type="ARBA" id="ARBA00008744"/>
    </source>
</evidence>
<dbReference type="PANTHER" id="PTHR31488:SF1">
    <property type="entry name" value="C-MANNOSYLTRANSFERASE DPY19L1"/>
    <property type="match status" value="1"/>
</dbReference>
<dbReference type="GO" id="GO:0005637">
    <property type="term" value="C:nuclear inner membrane"/>
    <property type="evidence" value="ECO:0007669"/>
    <property type="project" value="TreeGrafter"/>
</dbReference>
<dbReference type="Pfam" id="PF10034">
    <property type="entry name" value="Dpy19"/>
    <property type="match status" value="1"/>
</dbReference>
<organism evidence="10 11">
    <name type="scientific">Geospiza parvula</name>
    <name type="common">Small tree-finch</name>
    <name type="synonym">Camarhynchus parvulus</name>
    <dbReference type="NCBI Taxonomy" id="87175"/>
    <lineage>
        <taxon>Eukaryota</taxon>
        <taxon>Metazoa</taxon>
        <taxon>Chordata</taxon>
        <taxon>Craniata</taxon>
        <taxon>Vertebrata</taxon>
        <taxon>Euteleostomi</taxon>
        <taxon>Archelosauria</taxon>
        <taxon>Archosauria</taxon>
        <taxon>Dinosauria</taxon>
        <taxon>Saurischia</taxon>
        <taxon>Theropoda</taxon>
        <taxon>Coelurosauria</taxon>
        <taxon>Aves</taxon>
        <taxon>Neognathae</taxon>
        <taxon>Neoaves</taxon>
        <taxon>Telluraves</taxon>
        <taxon>Australaves</taxon>
        <taxon>Passeriformes</taxon>
        <taxon>Thraupidae</taxon>
        <taxon>Camarhynchus</taxon>
    </lineage>
</organism>
<dbReference type="InterPro" id="IPR018732">
    <property type="entry name" value="Dpy-19/Dpy-19-like"/>
</dbReference>
<feature type="region of interest" description="Disordered" evidence="8">
    <location>
        <begin position="1"/>
        <end position="24"/>
    </location>
</feature>
<comment type="subcellular location">
    <subcellularLocation>
        <location evidence="1">Membrane</location>
        <topology evidence="1">Multi-pass membrane protein</topology>
    </subcellularLocation>
</comment>
<keyword evidence="5 9" id="KW-0812">Transmembrane</keyword>
<evidence type="ECO:0000256" key="7">
    <source>
        <dbReference type="ARBA" id="ARBA00023136"/>
    </source>
</evidence>
<feature type="transmembrane region" description="Helical" evidence="9">
    <location>
        <begin position="446"/>
        <end position="463"/>
    </location>
</feature>
<sequence>MRKGGGGRRGARGDPRGLYREGPAADGERDVLGRGPLSLLRLCGERLRVFVVDRKAFITKADSNIWLTFFLAVFAGVLHWCHITTLFENDRHFSHLSTLEREMAFRTEMGLYYSYFKTIIEAPSFWSGVCAIMNDKLTEYPLVINTLQRFNLYPEVVLASWYRTYTTVMDFLGVPTKTCWTVNRGKGLSPVESCEGLGDPASFYVAVIFLLNGFMMSLFFIYGTYLSGSRLGGLVTVLCFFFNHGECTRVMWTPPLRESFSYPFLVMQMLLLTYILRIPSINTGSLIALCVSNIFFMLPWQFAQFVLLTQIASLFAVCIMGYIDSSKLQKILSAHMVSLLVCFILMFGNSMLLTSYYAASLVVISVSFKDIHFILNIFLKVIEGCAWLFGTVTLKYLTSLVFGIADDAHIGNILKSKFIGYKDFDTLMYTCAAEFDFMEKETPVRYTKTLLLPVVLVVFGVIIKRLVFHALQLLAYSVLAILIMRLKLFLTPHLCIMASLVCSKQLFGWLFYKVQPKTLVFAILALMTIEGSANLRTQWNIMGEFSNLPQEELLEWIQVNTRQDAVFAGAMPTMASVKLSTLRPIVNHPHYEDAGLRARTKVVYSMYSRKPASQVKRDLIKLGVNYYILEESLCVSRKKPGCSMPEIWDVEDPANRGKIPLCTLMSKDSRPYFITVFENSNYRVLKIPKE</sequence>
<evidence type="ECO:0000313" key="10">
    <source>
        <dbReference type="Ensembl" id="ENSCPVP00000026129.1"/>
    </source>
</evidence>
<evidence type="ECO:0000256" key="3">
    <source>
        <dbReference type="ARBA" id="ARBA00022676"/>
    </source>
</evidence>
<evidence type="ECO:0000256" key="9">
    <source>
        <dbReference type="SAM" id="Phobius"/>
    </source>
</evidence>
<feature type="transmembrane region" description="Helical" evidence="9">
    <location>
        <begin position="302"/>
        <end position="323"/>
    </location>
</feature>
<dbReference type="Ensembl" id="ENSCPVT00000026442.1">
    <property type="protein sequence ID" value="ENSCPVP00000026129.1"/>
    <property type="gene ID" value="ENSCPVG00000006860.2"/>
</dbReference>
<keyword evidence="4" id="KW-0808">Transferase</keyword>
<feature type="transmembrane region" description="Helical" evidence="9">
    <location>
        <begin position="201"/>
        <end position="222"/>
    </location>
</feature>
<reference evidence="10" key="3">
    <citation type="submission" date="2025-09" db="UniProtKB">
        <authorList>
            <consortium name="Ensembl"/>
        </authorList>
    </citation>
    <scope>IDENTIFICATION</scope>
</reference>
<feature type="transmembrane region" description="Helical" evidence="9">
    <location>
        <begin position="335"/>
        <end position="359"/>
    </location>
</feature>
<keyword evidence="6 9" id="KW-1133">Transmembrane helix</keyword>
<keyword evidence="11" id="KW-1185">Reference proteome</keyword>
<evidence type="ECO:0000256" key="6">
    <source>
        <dbReference type="ARBA" id="ARBA00022989"/>
    </source>
</evidence>
<dbReference type="GO" id="GO:0000030">
    <property type="term" value="F:mannosyltransferase activity"/>
    <property type="evidence" value="ECO:0007669"/>
    <property type="project" value="TreeGrafter"/>
</dbReference>
<dbReference type="Proteomes" id="UP000694382">
    <property type="component" value="Chromosome 2"/>
</dbReference>
<reference evidence="10" key="1">
    <citation type="submission" date="2020-02" db="EMBL/GenBank/DDBJ databases">
        <authorList>
            <person name="Enbody D E."/>
            <person name="Pettersson E M."/>
        </authorList>
    </citation>
    <scope>NUCLEOTIDE SEQUENCE [LARGE SCALE GENOMIC DNA]</scope>
</reference>
<feature type="transmembrane region" description="Helical" evidence="9">
    <location>
        <begin position="371"/>
        <end position="390"/>
    </location>
</feature>
<keyword evidence="3" id="KW-0328">Glycosyltransferase</keyword>
<dbReference type="PANTHER" id="PTHR31488">
    <property type="entry name" value="DPY-19-LIKE 1, LIKE (H. SAPIENS)"/>
    <property type="match status" value="1"/>
</dbReference>
<feature type="transmembrane region" description="Helical" evidence="9">
    <location>
        <begin position="274"/>
        <end position="296"/>
    </location>
</feature>
<name>A0A8U8C2V4_GEOPR</name>
<evidence type="ECO:0000256" key="4">
    <source>
        <dbReference type="ARBA" id="ARBA00022679"/>
    </source>
</evidence>